<dbReference type="SUPFAM" id="SSF103481">
    <property type="entry name" value="Multidrug resistance efflux transporter EmrE"/>
    <property type="match status" value="2"/>
</dbReference>
<dbReference type="PANTHER" id="PTHR22911:SF79">
    <property type="entry name" value="MOBA-LIKE NTP TRANSFERASE DOMAIN-CONTAINING PROTEIN"/>
    <property type="match status" value="1"/>
</dbReference>
<feature type="domain" description="EamA" evidence="2">
    <location>
        <begin position="6"/>
        <end position="137"/>
    </location>
</feature>
<dbReference type="InterPro" id="IPR037185">
    <property type="entry name" value="EmrE-like"/>
</dbReference>
<feature type="transmembrane region" description="Helical" evidence="1">
    <location>
        <begin position="7"/>
        <end position="28"/>
    </location>
</feature>
<keyword evidence="1" id="KW-0472">Membrane</keyword>
<feature type="transmembrane region" description="Helical" evidence="1">
    <location>
        <begin position="178"/>
        <end position="197"/>
    </location>
</feature>
<dbReference type="PANTHER" id="PTHR22911">
    <property type="entry name" value="ACYL-MALONYL CONDENSING ENZYME-RELATED"/>
    <property type="match status" value="1"/>
</dbReference>
<dbReference type="GO" id="GO:0016020">
    <property type="term" value="C:membrane"/>
    <property type="evidence" value="ECO:0007669"/>
    <property type="project" value="InterPro"/>
</dbReference>
<feature type="transmembrane region" description="Helical" evidence="1">
    <location>
        <begin position="121"/>
        <end position="140"/>
    </location>
</feature>
<accession>A0AAW5K7M1</accession>
<feature type="transmembrane region" description="Helical" evidence="1">
    <location>
        <begin position="89"/>
        <end position="109"/>
    </location>
</feature>
<organism evidence="3 4">
    <name type="scientific">Cloacibacillus evryensis</name>
    <dbReference type="NCBI Taxonomy" id="508460"/>
    <lineage>
        <taxon>Bacteria</taxon>
        <taxon>Thermotogati</taxon>
        <taxon>Synergistota</taxon>
        <taxon>Synergistia</taxon>
        <taxon>Synergistales</taxon>
        <taxon>Synergistaceae</taxon>
        <taxon>Cloacibacillus</taxon>
    </lineage>
</organism>
<evidence type="ECO:0000259" key="2">
    <source>
        <dbReference type="Pfam" id="PF00892"/>
    </source>
</evidence>
<dbReference type="Pfam" id="PF00892">
    <property type="entry name" value="EamA"/>
    <property type="match status" value="2"/>
</dbReference>
<feature type="transmembrane region" description="Helical" evidence="1">
    <location>
        <begin position="146"/>
        <end position="166"/>
    </location>
</feature>
<name>A0AAW5K7M1_9BACT</name>
<keyword evidence="1" id="KW-1133">Transmembrane helix</keyword>
<comment type="caution">
    <text evidence="3">The sequence shown here is derived from an EMBL/GenBank/DDBJ whole genome shotgun (WGS) entry which is preliminary data.</text>
</comment>
<feature type="transmembrane region" description="Helical" evidence="1">
    <location>
        <begin position="65"/>
        <end position="83"/>
    </location>
</feature>
<dbReference type="AlphaFoldDB" id="A0AAW5K7M1"/>
<feature type="domain" description="EamA" evidence="2">
    <location>
        <begin position="148"/>
        <end position="276"/>
    </location>
</feature>
<dbReference type="EMBL" id="JANFYT010000028">
    <property type="protein sequence ID" value="MCQ4815134.1"/>
    <property type="molecule type" value="Genomic_DNA"/>
</dbReference>
<gene>
    <name evidence="3" type="ORF">NE630_11900</name>
</gene>
<protein>
    <submittedName>
        <fullName evidence="3">DMT family transporter</fullName>
    </submittedName>
</protein>
<feature type="transmembrane region" description="Helical" evidence="1">
    <location>
        <begin position="209"/>
        <end position="229"/>
    </location>
</feature>
<evidence type="ECO:0000256" key="1">
    <source>
        <dbReference type="SAM" id="Phobius"/>
    </source>
</evidence>
<keyword evidence="1" id="KW-0812">Transmembrane</keyword>
<dbReference type="RefSeq" id="WP_256182136.1">
    <property type="nucleotide sequence ID" value="NZ_DBEWVB010000128.1"/>
</dbReference>
<keyword evidence="4" id="KW-1185">Reference proteome</keyword>
<dbReference type="InterPro" id="IPR000620">
    <property type="entry name" value="EamA_dom"/>
</dbReference>
<sequence>MNSRNRGLMNIHIAVLLFGLTALFGRYVSLPAPYIVLGRVFFASLSMGIYFLIKGHNICLSKKADYIVICSIGALLAFHWTAFYTSVQVSTVAIALITFSAYPIFVTFFEPLMFRERLKKADAFFALIMFMGVLIIVPELNIENNLTVGLLWGLAGSVSFAVMSLLNRKFASSYDGSVIAFYEQGVAALVLMPMIFFHRPAVDARDWGLLILLGVVFTGVAHSLFIGGMKHIRAQTAGVIASLETVYGILSAALVLGEVPSARELAGGALILCMAVCSTLKSSKEG</sequence>
<dbReference type="Proteomes" id="UP001205919">
    <property type="component" value="Unassembled WGS sequence"/>
</dbReference>
<proteinExistence type="predicted"/>
<evidence type="ECO:0000313" key="4">
    <source>
        <dbReference type="Proteomes" id="UP001205919"/>
    </source>
</evidence>
<reference evidence="3 4" key="1">
    <citation type="submission" date="2022-06" db="EMBL/GenBank/DDBJ databases">
        <title>Isolation of gut microbiota from human fecal samples.</title>
        <authorList>
            <person name="Pamer E.G."/>
            <person name="Barat B."/>
            <person name="Waligurski E."/>
            <person name="Medina S."/>
            <person name="Paddock L."/>
            <person name="Mostad J."/>
        </authorList>
    </citation>
    <scope>NUCLEOTIDE SEQUENCE [LARGE SCALE GENOMIC DNA]</scope>
    <source>
        <strain evidence="3 4">DFI.9.90</strain>
    </source>
</reference>
<evidence type="ECO:0000313" key="3">
    <source>
        <dbReference type="EMBL" id="MCQ4815134.1"/>
    </source>
</evidence>
<feature type="transmembrane region" description="Helical" evidence="1">
    <location>
        <begin position="34"/>
        <end position="53"/>
    </location>
</feature>